<dbReference type="AlphaFoldDB" id="U9UE44"/>
<proteinExistence type="predicted"/>
<dbReference type="EMBL" id="KI283497">
    <property type="protein sequence ID" value="ESA13866.1"/>
    <property type="molecule type" value="Genomic_DNA"/>
</dbReference>
<protein>
    <submittedName>
        <fullName evidence="1">Uncharacterized protein</fullName>
    </submittedName>
</protein>
<organism evidence="1">
    <name type="scientific">Rhizophagus irregularis (strain DAOM 181602 / DAOM 197198 / MUCL 43194)</name>
    <name type="common">Arbuscular mycorrhizal fungus</name>
    <name type="synonym">Glomus intraradices</name>
    <dbReference type="NCBI Taxonomy" id="747089"/>
    <lineage>
        <taxon>Eukaryota</taxon>
        <taxon>Fungi</taxon>
        <taxon>Fungi incertae sedis</taxon>
        <taxon>Mucoromycota</taxon>
        <taxon>Glomeromycotina</taxon>
        <taxon>Glomeromycetes</taxon>
        <taxon>Glomerales</taxon>
        <taxon>Glomeraceae</taxon>
        <taxon>Rhizophagus</taxon>
    </lineage>
</organism>
<sequence length="77" mass="8539">MVKARGKYGEAVEFDSGRIWVALYPAITTSAVYGANCFTETSVLKTINLCVLVVITHLERRIYCLIGSIICSTYDTE</sequence>
<dbReference type="HOGENOM" id="CLU_2639337_0_0_1"/>
<reference evidence="1" key="1">
    <citation type="submission" date="2013-07" db="EMBL/GenBank/DDBJ databases">
        <title>The genome of an arbuscular mycorrhizal fungus provides insights into the evolution of the oldest plant symbiosis.</title>
        <authorList>
            <consortium name="DOE Joint Genome Institute"/>
            <person name="Tisserant E."/>
            <person name="Malbreil M."/>
            <person name="Kuo A."/>
            <person name="Kohler A."/>
            <person name="Symeonidi A."/>
            <person name="Balestrini R."/>
            <person name="Charron P."/>
            <person name="Duensing N."/>
            <person name="Frei-dit-Frey N."/>
            <person name="Gianinazzi-Pearson V."/>
            <person name="Gilbert B."/>
            <person name="Handa Y."/>
            <person name="Hijri M."/>
            <person name="Kaul R."/>
            <person name="Kawaguchi M."/>
            <person name="Krajinski F."/>
            <person name="Lammers P."/>
            <person name="Lapierre D."/>
            <person name="Masclaux F.G."/>
            <person name="Murat C."/>
            <person name="Morin E."/>
            <person name="Ndikumana S."/>
            <person name="Pagni M."/>
            <person name="Petitpierre D."/>
            <person name="Requena N."/>
            <person name="Rosikiewicz P."/>
            <person name="Riley R."/>
            <person name="Saito K."/>
            <person name="San Clemente H."/>
            <person name="Shapiro H."/>
            <person name="van Tuinen D."/>
            <person name="Becard G."/>
            <person name="Bonfante P."/>
            <person name="Paszkowski U."/>
            <person name="Shachar-Hill Y."/>
            <person name="Young J.P."/>
            <person name="Sanders I.R."/>
            <person name="Henrissat B."/>
            <person name="Rensing S.A."/>
            <person name="Grigoriev I.V."/>
            <person name="Corradi N."/>
            <person name="Roux C."/>
            <person name="Martin F."/>
        </authorList>
    </citation>
    <scope>NUCLEOTIDE SEQUENCE</scope>
    <source>
        <strain evidence="1">DAOM 197198</strain>
    </source>
</reference>
<gene>
    <name evidence="1" type="ORF">GLOINDRAFT_25586</name>
</gene>
<accession>U9UE44</accession>
<name>U9UE44_RHIID</name>
<evidence type="ECO:0000313" key="1">
    <source>
        <dbReference type="EMBL" id="ESA13866.1"/>
    </source>
</evidence>